<feature type="transmembrane region" description="Helical" evidence="2">
    <location>
        <begin position="108"/>
        <end position="128"/>
    </location>
</feature>
<keyword evidence="5" id="KW-1185">Reference proteome</keyword>
<feature type="transmembrane region" description="Helical" evidence="2">
    <location>
        <begin position="140"/>
        <end position="160"/>
    </location>
</feature>
<feature type="transmembrane region" description="Helical" evidence="2">
    <location>
        <begin position="267"/>
        <end position="290"/>
    </location>
</feature>
<dbReference type="InterPro" id="IPR036259">
    <property type="entry name" value="MFS_trans_sf"/>
</dbReference>
<feature type="transmembrane region" description="Helical" evidence="2">
    <location>
        <begin position="331"/>
        <end position="349"/>
    </location>
</feature>
<feature type="domain" description="Major facilitator superfamily (MFS) profile" evidence="3">
    <location>
        <begin position="1"/>
        <end position="447"/>
    </location>
</feature>
<evidence type="ECO:0000313" key="4">
    <source>
        <dbReference type="EMBL" id="KAK6170576.1"/>
    </source>
</evidence>
<protein>
    <recommendedName>
        <fullName evidence="3">Major facilitator superfamily (MFS) profile domain-containing protein</fullName>
    </recommendedName>
</protein>
<organism evidence="4 5">
    <name type="scientific">Patella caerulea</name>
    <name type="common">Rayed Mediterranean limpet</name>
    <dbReference type="NCBI Taxonomy" id="87958"/>
    <lineage>
        <taxon>Eukaryota</taxon>
        <taxon>Metazoa</taxon>
        <taxon>Spiralia</taxon>
        <taxon>Lophotrochozoa</taxon>
        <taxon>Mollusca</taxon>
        <taxon>Gastropoda</taxon>
        <taxon>Patellogastropoda</taxon>
        <taxon>Patelloidea</taxon>
        <taxon>Patellidae</taxon>
        <taxon>Patella</taxon>
    </lineage>
</organism>
<feature type="transmembrane region" description="Helical" evidence="2">
    <location>
        <begin position="12"/>
        <end position="31"/>
    </location>
</feature>
<keyword evidence="2" id="KW-1133">Transmembrane helix</keyword>
<dbReference type="InterPro" id="IPR011701">
    <property type="entry name" value="MFS"/>
</dbReference>
<keyword evidence="2" id="KW-0472">Membrane</keyword>
<dbReference type="CDD" id="cd17352">
    <property type="entry name" value="MFS_MCT_SLC16"/>
    <property type="match status" value="1"/>
</dbReference>
<dbReference type="PANTHER" id="PTHR11360:SF306">
    <property type="entry name" value="RE01051P"/>
    <property type="match status" value="1"/>
</dbReference>
<dbReference type="PANTHER" id="PTHR11360">
    <property type="entry name" value="MONOCARBOXYLATE TRANSPORTER"/>
    <property type="match status" value="1"/>
</dbReference>
<dbReference type="PROSITE" id="PS50850">
    <property type="entry name" value="MFS"/>
    <property type="match status" value="1"/>
</dbReference>
<feature type="transmembrane region" description="Helical" evidence="2">
    <location>
        <begin position="355"/>
        <end position="381"/>
    </location>
</feature>
<proteinExistence type="predicted"/>
<reference evidence="4 5" key="1">
    <citation type="submission" date="2024-01" db="EMBL/GenBank/DDBJ databases">
        <title>The genome of the rayed Mediterranean limpet Patella caerulea (Linnaeus, 1758).</title>
        <authorList>
            <person name="Anh-Thu Weber A."/>
            <person name="Halstead-Nussloch G."/>
        </authorList>
    </citation>
    <scope>NUCLEOTIDE SEQUENCE [LARGE SCALE GENOMIC DNA]</scope>
    <source>
        <strain evidence="4">AATW-2023a</strain>
        <tissue evidence="4">Whole specimen</tissue>
    </source>
</reference>
<feature type="transmembrane region" description="Helical" evidence="2">
    <location>
        <begin position="172"/>
        <end position="190"/>
    </location>
</feature>
<evidence type="ECO:0000313" key="5">
    <source>
        <dbReference type="Proteomes" id="UP001347796"/>
    </source>
</evidence>
<dbReference type="AlphaFoldDB" id="A0AAN8PDP0"/>
<feature type="transmembrane region" description="Helical" evidence="2">
    <location>
        <begin position="425"/>
        <end position="445"/>
    </location>
</feature>
<evidence type="ECO:0000256" key="1">
    <source>
        <dbReference type="ARBA" id="ARBA00004141"/>
    </source>
</evidence>
<keyword evidence="2" id="KW-0812">Transmembrane</keyword>
<evidence type="ECO:0000259" key="3">
    <source>
        <dbReference type="PROSITE" id="PS50850"/>
    </source>
</evidence>
<dbReference type="Proteomes" id="UP001347796">
    <property type="component" value="Unassembled WGS sequence"/>
</dbReference>
<sequence length="472" mass="51258">MVFSSVPIDRGWAWMIGFGACVQNIILLGVLKSFGIVLVEIIEEFGSSSSMASAIISVQSTCHGFTVPVVLHILTAIFSIRQVMLCGSVLASLGVGLGFFAMNVEFLLVTYGALLGIGNACLYAPSLVMIGQYFDKRRGLVTALAVAGGSVGQLTAPPVIRYLFDTYGFRGGLLLMSALTLHCAVTSSLMRPVSYYTHNAGVKNSKPRTICCNKGSNESVTQEQLEPLEKKTSNAVVSKKQNGDTESAEKTSCANLIELSLLKNVKFILLLLSSCLGTVGAIYIGMYIPPHAKDLGFEDHQIVWFITIIGASDLVGRVACGALADTRMIQCQNLLIASFLINGLFGNLVFSLSLYWHFCVFCVMYGLLGSHYFSLISLILVDFFGLKMLTKSFGFLIFLEAITNGIGPLILGYLRDETGDYLASFYYMGNTSILAAFILFTTRFFHSNLSYRKPSIVVDPENNKSLLISSVS</sequence>
<feature type="transmembrane region" description="Helical" evidence="2">
    <location>
        <begin position="51"/>
        <end position="71"/>
    </location>
</feature>
<dbReference type="GO" id="GO:0016020">
    <property type="term" value="C:membrane"/>
    <property type="evidence" value="ECO:0007669"/>
    <property type="project" value="UniProtKB-SubCell"/>
</dbReference>
<gene>
    <name evidence="4" type="ORF">SNE40_018938</name>
</gene>
<dbReference type="Pfam" id="PF07690">
    <property type="entry name" value="MFS_1"/>
    <property type="match status" value="1"/>
</dbReference>
<accession>A0AAN8PDP0</accession>
<dbReference type="InterPro" id="IPR020846">
    <property type="entry name" value="MFS_dom"/>
</dbReference>
<name>A0AAN8PDP0_PATCE</name>
<comment type="caution">
    <text evidence="4">The sequence shown here is derived from an EMBL/GenBank/DDBJ whole genome shotgun (WGS) entry which is preliminary data.</text>
</comment>
<dbReference type="InterPro" id="IPR050327">
    <property type="entry name" value="Proton-linked_MCT"/>
</dbReference>
<feature type="transmembrane region" description="Helical" evidence="2">
    <location>
        <begin position="302"/>
        <end position="324"/>
    </location>
</feature>
<evidence type="ECO:0000256" key="2">
    <source>
        <dbReference type="SAM" id="Phobius"/>
    </source>
</evidence>
<comment type="subcellular location">
    <subcellularLocation>
        <location evidence="1">Membrane</location>
        <topology evidence="1">Multi-pass membrane protein</topology>
    </subcellularLocation>
</comment>
<feature type="transmembrane region" description="Helical" evidence="2">
    <location>
        <begin position="83"/>
        <end position="102"/>
    </location>
</feature>
<dbReference type="GO" id="GO:0008028">
    <property type="term" value="F:monocarboxylic acid transmembrane transporter activity"/>
    <property type="evidence" value="ECO:0007669"/>
    <property type="project" value="TreeGrafter"/>
</dbReference>
<feature type="transmembrane region" description="Helical" evidence="2">
    <location>
        <begin position="393"/>
        <end position="413"/>
    </location>
</feature>
<dbReference type="Gene3D" id="1.20.1250.20">
    <property type="entry name" value="MFS general substrate transporter like domains"/>
    <property type="match status" value="2"/>
</dbReference>
<dbReference type="SUPFAM" id="SSF103473">
    <property type="entry name" value="MFS general substrate transporter"/>
    <property type="match status" value="1"/>
</dbReference>
<dbReference type="EMBL" id="JAZGQO010000014">
    <property type="protein sequence ID" value="KAK6170576.1"/>
    <property type="molecule type" value="Genomic_DNA"/>
</dbReference>